<dbReference type="SUPFAM" id="SSF56112">
    <property type="entry name" value="Protein kinase-like (PK-like)"/>
    <property type="match status" value="1"/>
</dbReference>
<keyword evidence="2" id="KW-0808">Transferase</keyword>
<evidence type="ECO:0000259" key="7">
    <source>
        <dbReference type="PROSITE" id="PS50011"/>
    </source>
</evidence>
<dbReference type="GO" id="GO:0043065">
    <property type="term" value="P:positive regulation of apoptotic process"/>
    <property type="evidence" value="ECO:0007669"/>
    <property type="project" value="TreeGrafter"/>
</dbReference>
<dbReference type="Proteomes" id="UP001314205">
    <property type="component" value="Unassembled WGS sequence"/>
</dbReference>
<keyword evidence="1" id="KW-0723">Serine/threonine-protein kinase</keyword>
<keyword evidence="9" id="KW-1185">Reference proteome</keyword>
<dbReference type="EMBL" id="CAVLGL010000082">
    <property type="protein sequence ID" value="CAK1588428.1"/>
    <property type="molecule type" value="Genomic_DNA"/>
</dbReference>
<gene>
    <name evidence="8" type="ORF">PARMNEM_LOCUS9067</name>
</gene>
<sequence length="139" mass="15676">MWSVGVVTYMLLSGIMPFAGENWPERSANITGANYNYHDTTFDEISDLAKDFIDHLLILNPAGRMTASMALNHQWILNGPPKGRKAGHMKQARHNLKSYLANYRARWQRAGNVMIAAHRLRNQVGQRSTDAEKAPLQVT</sequence>
<evidence type="ECO:0000313" key="9">
    <source>
        <dbReference type="Proteomes" id="UP001314205"/>
    </source>
</evidence>
<dbReference type="GO" id="GO:0005634">
    <property type="term" value="C:nucleus"/>
    <property type="evidence" value="ECO:0007669"/>
    <property type="project" value="TreeGrafter"/>
</dbReference>
<dbReference type="InterPro" id="IPR000719">
    <property type="entry name" value="Prot_kinase_dom"/>
</dbReference>
<evidence type="ECO:0000256" key="6">
    <source>
        <dbReference type="SAM" id="SignalP"/>
    </source>
</evidence>
<organism evidence="8 9">
    <name type="scientific">Parnassius mnemosyne</name>
    <name type="common">clouded apollo</name>
    <dbReference type="NCBI Taxonomy" id="213953"/>
    <lineage>
        <taxon>Eukaryota</taxon>
        <taxon>Metazoa</taxon>
        <taxon>Ecdysozoa</taxon>
        <taxon>Arthropoda</taxon>
        <taxon>Hexapoda</taxon>
        <taxon>Insecta</taxon>
        <taxon>Pterygota</taxon>
        <taxon>Neoptera</taxon>
        <taxon>Endopterygota</taxon>
        <taxon>Lepidoptera</taxon>
        <taxon>Glossata</taxon>
        <taxon>Ditrysia</taxon>
        <taxon>Papilionoidea</taxon>
        <taxon>Papilionidae</taxon>
        <taxon>Parnassiinae</taxon>
        <taxon>Parnassini</taxon>
        <taxon>Parnassius</taxon>
        <taxon>Driopa</taxon>
    </lineage>
</organism>
<dbReference type="PANTHER" id="PTHR24342:SF20">
    <property type="entry name" value="MYOSIN LIGHT CHAIN KINASE, SMOOTH MUSCLE"/>
    <property type="match status" value="1"/>
</dbReference>
<reference evidence="8 9" key="1">
    <citation type="submission" date="2023-11" db="EMBL/GenBank/DDBJ databases">
        <authorList>
            <person name="Hedman E."/>
            <person name="Englund M."/>
            <person name="Stromberg M."/>
            <person name="Nyberg Akerstrom W."/>
            <person name="Nylinder S."/>
            <person name="Jareborg N."/>
            <person name="Kallberg Y."/>
            <person name="Kronander E."/>
        </authorList>
    </citation>
    <scope>NUCLEOTIDE SEQUENCE [LARGE SCALE GENOMIC DNA]</scope>
</reference>
<keyword evidence="3" id="KW-0547">Nucleotide-binding</keyword>
<protein>
    <recommendedName>
        <fullName evidence="7">Protein kinase domain-containing protein</fullName>
    </recommendedName>
</protein>
<keyword evidence="4" id="KW-0418">Kinase</keyword>
<name>A0AAV1KZH5_9NEOP</name>
<dbReference type="PANTHER" id="PTHR24342">
    <property type="entry name" value="SERINE/THREONINE-PROTEIN KINASE 17"/>
    <property type="match status" value="1"/>
</dbReference>
<dbReference type="GO" id="GO:0035556">
    <property type="term" value="P:intracellular signal transduction"/>
    <property type="evidence" value="ECO:0007669"/>
    <property type="project" value="TreeGrafter"/>
</dbReference>
<evidence type="ECO:0000256" key="2">
    <source>
        <dbReference type="ARBA" id="ARBA00022679"/>
    </source>
</evidence>
<evidence type="ECO:0000256" key="3">
    <source>
        <dbReference type="ARBA" id="ARBA00022741"/>
    </source>
</evidence>
<evidence type="ECO:0000313" key="8">
    <source>
        <dbReference type="EMBL" id="CAK1588428.1"/>
    </source>
</evidence>
<dbReference type="PROSITE" id="PS50011">
    <property type="entry name" value="PROTEIN_KINASE_DOM"/>
    <property type="match status" value="1"/>
</dbReference>
<evidence type="ECO:0000256" key="5">
    <source>
        <dbReference type="ARBA" id="ARBA00022840"/>
    </source>
</evidence>
<evidence type="ECO:0000256" key="4">
    <source>
        <dbReference type="ARBA" id="ARBA00022777"/>
    </source>
</evidence>
<dbReference type="GO" id="GO:0005524">
    <property type="term" value="F:ATP binding"/>
    <property type="evidence" value="ECO:0007669"/>
    <property type="project" value="UniProtKB-KW"/>
</dbReference>
<dbReference type="Gene3D" id="1.10.510.10">
    <property type="entry name" value="Transferase(Phosphotransferase) domain 1"/>
    <property type="match status" value="1"/>
</dbReference>
<dbReference type="GO" id="GO:0004674">
    <property type="term" value="F:protein serine/threonine kinase activity"/>
    <property type="evidence" value="ECO:0007669"/>
    <property type="project" value="UniProtKB-KW"/>
</dbReference>
<keyword evidence="5" id="KW-0067">ATP-binding</keyword>
<comment type="caution">
    <text evidence="8">The sequence shown here is derived from an EMBL/GenBank/DDBJ whole genome shotgun (WGS) entry which is preliminary data.</text>
</comment>
<evidence type="ECO:0000256" key="1">
    <source>
        <dbReference type="ARBA" id="ARBA00022527"/>
    </source>
</evidence>
<dbReference type="Pfam" id="PF00069">
    <property type="entry name" value="Pkinase"/>
    <property type="match status" value="1"/>
</dbReference>
<dbReference type="AlphaFoldDB" id="A0AAV1KZH5"/>
<proteinExistence type="predicted"/>
<feature type="signal peptide" evidence="6">
    <location>
        <begin position="1"/>
        <end position="20"/>
    </location>
</feature>
<accession>A0AAV1KZH5</accession>
<feature type="domain" description="Protein kinase" evidence="7">
    <location>
        <begin position="1"/>
        <end position="76"/>
    </location>
</feature>
<keyword evidence="6" id="KW-0732">Signal</keyword>
<feature type="chain" id="PRO_5043763057" description="Protein kinase domain-containing protein" evidence="6">
    <location>
        <begin position="21"/>
        <end position="139"/>
    </location>
</feature>
<dbReference type="InterPro" id="IPR011009">
    <property type="entry name" value="Kinase-like_dom_sf"/>
</dbReference>